<evidence type="ECO:0000313" key="4">
    <source>
        <dbReference type="Proteomes" id="UP000619788"/>
    </source>
</evidence>
<dbReference type="EMBL" id="BOOJ01000021">
    <property type="protein sequence ID" value="GIH91530.1"/>
    <property type="molecule type" value="Genomic_DNA"/>
</dbReference>
<dbReference type="AlphaFoldDB" id="A0A8J3SEB6"/>
<gene>
    <name evidence="3" type="ORF">Psi01_21600</name>
</gene>
<feature type="compositionally biased region" description="Basic and acidic residues" evidence="1">
    <location>
        <begin position="1"/>
        <end position="17"/>
    </location>
</feature>
<accession>A0A8J3SEB6</accession>
<feature type="region of interest" description="Disordered" evidence="1">
    <location>
        <begin position="1"/>
        <end position="53"/>
    </location>
</feature>
<comment type="caution">
    <text evidence="3">The sequence shown here is derived from an EMBL/GenBank/DDBJ whole genome shotgun (WGS) entry which is preliminary data.</text>
</comment>
<name>A0A8J3SEB6_9ACTN</name>
<evidence type="ECO:0000259" key="2">
    <source>
        <dbReference type="Pfam" id="PF26136"/>
    </source>
</evidence>
<feature type="domain" description="SCO6045-like C-terminal" evidence="2">
    <location>
        <begin position="58"/>
        <end position="144"/>
    </location>
</feature>
<keyword evidence="4" id="KW-1185">Reference proteome</keyword>
<dbReference type="Proteomes" id="UP000619788">
    <property type="component" value="Unassembled WGS sequence"/>
</dbReference>
<reference evidence="3 4" key="1">
    <citation type="submission" date="2021-01" db="EMBL/GenBank/DDBJ databases">
        <title>Whole genome shotgun sequence of Planobispora siamensis NBRC 107568.</title>
        <authorList>
            <person name="Komaki H."/>
            <person name="Tamura T."/>
        </authorList>
    </citation>
    <scope>NUCLEOTIDE SEQUENCE [LARGE SCALE GENOMIC DNA]</scope>
    <source>
        <strain evidence="3 4">NBRC 107568</strain>
    </source>
</reference>
<evidence type="ECO:0000256" key="1">
    <source>
        <dbReference type="SAM" id="MobiDB-lite"/>
    </source>
</evidence>
<proteinExistence type="predicted"/>
<feature type="compositionally biased region" description="Gly residues" evidence="1">
    <location>
        <begin position="39"/>
        <end position="49"/>
    </location>
</feature>
<dbReference type="InterPro" id="IPR058711">
    <property type="entry name" value="SCO6045-like_C"/>
</dbReference>
<evidence type="ECO:0000313" key="3">
    <source>
        <dbReference type="EMBL" id="GIH91530.1"/>
    </source>
</evidence>
<protein>
    <recommendedName>
        <fullName evidence="2">SCO6045-like C-terminal domain-containing protein</fullName>
    </recommendedName>
</protein>
<dbReference type="Pfam" id="PF26136">
    <property type="entry name" value="SCO6045_C"/>
    <property type="match status" value="1"/>
</dbReference>
<organism evidence="3 4">
    <name type="scientific">Planobispora siamensis</name>
    <dbReference type="NCBI Taxonomy" id="936338"/>
    <lineage>
        <taxon>Bacteria</taxon>
        <taxon>Bacillati</taxon>
        <taxon>Actinomycetota</taxon>
        <taxon>Actinomycetes</taxon>
        <taxon>Streptosporangiales</taxon>
        <taxon>Streptosporangiaceae</taxon>
        <taxon>Planobispora</taxon>
    </lineage>
</organism>
<sequence>MTDLDRRPPEAARETGPGHDVVGAAGPGQGAGHDVVGAAGPGQGAGGAAGSDARAELARAQAELLAALVAGGRAPEGFDEERLRIQTSSLIAKRRGVVARLRPDLLRALGGDFAAEFAAYADGRPKPSGGSRADARDFAEALRAAGRIAGEPAPRARRWWARLTRRRTG</sequence>
<dbReference type="RefSeq" id="WP_204063812.1">
    <property type="nucleotide sequence ID" value="NZ_BOOJ01000021.1"/>
</dbReference>